<evidence type="ECO:0000313" key="3">
    <source>
        <dbReference type="EMBL" id="QEE19921.1"/>
    </source>
</evidence>
<dbReference type="PANTHER" id="PTHR34700:SF4">
    <property type="entry name" value="PHAGE-LIKE ELEMENT PBSX PROTEIN XKDP"/>
    <property type="match status" value="1"/>
</dbReference>
<evidence type="ECO:0000256" key="1">
    <source>
        <dbReference type="SAM" id="MobiDB-lite"/>
    </source>
</evidence>
<feature type="region of interest" description="Disordered" evidence="1">
    <location>
        <begin position="74"/>
        <end position="98"/>
    </location>
</feature>
<protein>
    <submittedName>
        <fullName evidence="3">LysM peptidoglycan-binding domain-containing protein</fullName>
    </submittedName>
</protein>
<dbReference type="SMART" id="SM00257">
    <property type="entry name" value="LysM"/>
    <property type="match status" value="1"/>
</dbReference>
<evidence type="ECO:0000313" key="4">
    <source>
        <dbReference type="Proteomes" id="UP000321062"/>
    </source>
</evidence>
<feature type="compositionally biased region" description="Low complexity" evidence="1">
    <location>
        <begin position="261"/>
        <end position="346"/>
    </location>
</feature>
<keyword evidence="4" id="KW-1185">Reference proteome</keyword>
<dbReference type="Pfam" id="PF01476">
    <property type="entry name" value="LysM"/>
    <property type="match status" value="1"/>
</dbReference>
<dbReference type="Gene3D" id="3.10.350.10">
    <property type="entry name" value="LysM domain"/>
    <property type="match status" value="1"/>
</dbReference>
<dbReference type="PANTHER" id="PTHR34700">
    <property type="entry name" value="POTASSIUM BINDING PROTEIN KBP"/>
    <property type="match status" value="1"/>
</dbReference>
<dbReference type="AlphaFoldDB" id="A0A5B9DKU9"/>
<organism evidence="3 4">
    <name type="scientific">Paradevosia tibetensis</name>
    <dbReference type="NCBI Taxonomy" id="1447062"/>
    <lineage>
        <taxon>Bacteria</taxon>
        <taxon>Pseudomonadati</taxon>
        <taxon>Pseudomonadota</taxon>
        <taxon>Alphaproteobacteria</taxon>
        <taxon>Hyphomicrobiales</taxon>
        <taxon>Devosiaceae</taxon>
        <taxon>Paradevosia</taxon>
    </lineage>
</organism>
<dbReference type="RefSeq" id="WP_147655510.1">
    <property type="nucleotide sequence ID" value="NZ_BMFM01000001.1"/>
</dbReference>
<dbReference type="KEGG" id="yti:FNA67_06930"/>
<keyword evidence="2" id="KW-1133">Transmembrane helix</keyword>
<proteinExistence type="predicted"/>
<feature type="region of interest" description="Disordered" evidence="1">
    <location>
        <begin position="443"/>
        <end position="527"/>
    </location>
</feature>
<gene>
    <name evidence="3" type="ORF">FNA67_06930</name>
</gene>
<feature type="compositionally biased region" description="Low complexity" evidence="1">
    <location>
        <begin position="74"/>
        <end position="87"/>
    </location>
</feature>
<dbReference type="CDD" id="cd00118">
    <property type="entry name" value="LysM"/>
    <property type="match status" value="1"/>
</dbReference>
<feature type="compositionally biased region" description="Low complexity" evidence="1">
    <location>
        <begin position="443"/>
        <end position="523"/>
    </location>
</feature>
<dbReference type="InterPro" id="IPR018392">
    <property type="entry name" value="LysM"/>
</dbReference>
<dbReference type="EMBL" id="CP041690">
    <property type="protein sequence ID" value="QEE19921.1"/>
    <property type="molecule type" value="Genomic_DNA"/>
</dbReference>
<evidence type="ECO:0000256" key="2">
    <source>
        <dbReference type="SAM" id="Phobius"/>
    </source>
</evidence>
<dbReference type="OrthoDB" id="370541at2"/>
<keyword evidence="2" id="KW-0472">Membrane</keyword>
<dbReference type="InterPro" id="IPR052196">
    <property type="entry name" value="Bact_Kbp"/>
</dbReference>
<accession>A0A5B9DKU9</accession>
<feature type="region of interest" description="Disordered" evidence="1">
    <location>
        <begin position="206"/>
        <end position="346"/>
    </location>
</feature>
<dbReference type="Proteomes" id="UP000321062">
    <property type="component" value="Chromosome"/>
</dbReference>
<keyword evidence="2" id="KW-0812">Transmembrane</keyword>
<name>A0A5B9DKU9_9HYPH</name>
<dbReference type="InterPro" id="IPR036779">
    <property type="entry name" value="LysM_dom_sf"/>
</dbReference>
<reference evidence="3 4" key="1">
    <citation type="journal article" date="2015" name="Int. J. Syst. Evol. Microbiol.">
        <title>Youhaiella tibetensis gen. nov., sp. nov., isolated from subsurface sediment.</title>
        <authorList>
            <person name="Wang Y.X."/>
            <person name="Huang F.Q."/>
            <person name="Nogi Y."/>
            <person name="Pang S.J."/>
            <person name="Wang P.K."/>
            <person name="Lv J."/>
        </authorList>
    </citation>
    <scope>NUCLEOTIDE SEQUENCE [LARGE SCALE GENOMIC DNA]</scope>
    <source>
        <strain evidence="4">fig4</strain>
    </source>
</reference>
<sequence>MEAKLAETAPKRPLAVTVGAAVATLVIIAGVLTGPTILTCSGSPEGFGACFSGKLSDIGILPKPAPVAVAETTPPAADTAQTAVPPTTETPDTGLPANIPDIITPTFGLLRAEPDGSVVIAGSGKPGTEVEVFSNDAPIGKAKVEPSGDWVLVPEKPLPDGGVELTVGEAGGKDRSSQSFVVVIDPEHKNEPLVVASAPGKASEVLQGLAKAGSEPSMQVANAETPAPAHPVASETAGNSTAPSAFNRPEAAPAQQPTTEQPAAGQPAADQPAVAAEPAPSTDSAATPAATPVEASQPDAPATVAAATPQAPATDQPTPEATVPAAAETQVAKAEEPAAAATPEPGAVAAVAPSIDAIEIDGNRNFFAGAGPDGATVRLYVDDRFIADSLVRGGRWLVETTENVLSKSAQIVRVDVLRPGTSEVVSRAEVNFEVQLPNAPEAPVAVAEAQPPATATPAAPAADAQDSTSVAAPADQSAAAASSSSDAEPATEAAAPTETAAAAPGTETAPAETAPAQVAETPAQSDIPTMIGVAVGNDPEGQRFASGRAIIRSGDNLWTIARRVYGKGIKYTTIYEANVTQIRDPDLIYPGQVFDLPDDKQP</sequence>
<dbReference type="PROSITE" id="PS51782">
    <property type="entry name" value="LYSM"/>
    <property type="match status" value="1"/>
</dbReference>
<feature type="transmembrane region" description="Helical" evidence="2">
    <location>
        <begin position="12"/>
        <end position="32"/>
    </location>
</feature>